<dbReference type="Proteomes" id="UP000026915">
    <property type="component" value="Chromosome 8"/>
</dbReference>
<keyword evidence="3" id="KW-1185">Reference proteome</keyword>
<feature type="transmembrane region" description="Helical" evidence="1">
    <location>
        <begin position="160"/>
        <end position="180"/>
    </location>
</feature>
<sequence length="181" mass="19549">MPFRFPCLVVKQEGGIGILRNRNSSNMALGWEWLIPALPPIQPSRKSYSLSTDRLPLLYQAPFPCVHLLSQPIILPPSSSPLSAGHLPLSQPWVFPSLSPVGLPSLSAALTRGSALSLSRSPVGLSLSLSLSPVGLPFSLSRSPVTVFWVAFKEGGNAGWIAFLLDFLLPPFSLVIWIVIN</sequence>
<evidence type="ECO:0000313" key="3">
    <source>
        <dbReference type="Proteomes" id="UP000026915"/>
    </source>
</evidence>
<evidence type="ECO:0000256" key="1">
    <source>
        <dbReference type="SAM" id="Phobius"/>
    </source>
</evidence>
<dbReference type="Gramene" id="EOY17238">
    <property type="protein sequence ID" value="EOY17238"/>
    <property type="gene ID" value="TCM_036386"/>
</dbReference>
<keyword evidence="1" id="KW-1133">Transmembrane helix</keyword>
<gene>
    <name evidence="2" type="ORF">TCM_036386</name>
</gene>
<evidence type="ECO:0000313" key="2">
    <source>
        <dbReference type="EMBL" id="EOY17238.1"/>
    </source>
</evidence>
<name>A0A061FK24_THECC</name>
<dbReference type="AlphaFoldDB" id="A0A061FK24"/>
<dbReference type="EMBL" id="CM001886">
    <property type="protein sequence ID" value="EOY17238.1"/>
    <property type="molecule type" value="Genomic_DNA"/>
</dbReference>
<reference evidence="2 3" key="1">
    <citation type="journal article" date="2013" name="Genome Biol.">
        <title>The genome sequence of the most widely cultivated cacao type and its use to identify candidate genes regulating pod color.</title>
        <authorList>
            <person name="Motamayor J.C."/>
            <person name="Mockaitis K."/>
            <person name="Schmutz J."/>
            <person name="Haiminen N."/>
            <person name="Iii D.L."/>
            <person name="Cornejo O."/>
            <person name="Findley S.D."/>
            <person name="Zheng P."/>
            <person name="Utro F."/>
            <person name="Royaert S."/>
            <person name="Saski C."/>
            <person name="Jenkins J."/>
            <person name="Podicheti R."/>
            <person name="Zhao M."/>
            <person name="Scheffler B.E."/>
            <person name="Stack J.C."/>
            <person name="Feltus F.A."/>
            <person name="Mustiga G.M."/>
            <person name="Amores F."/>
            <person name="Phillips W."/>
            <person name="Marelli J.P."/>
            <person name="May G.D."/>
            <person name="Shapiro H."/>
            <person name="Ma J."/>
            <person name="Bustamante C.D."/>
            <person name="Schnell R.J."/>
            <person name="Main D."/>
            <person name="Gilbert D."/>
            <person name="Parida L."/>
            <person name="Kuhn D.N."/>
        </authorList>
    </citation>
    <scope>NUCLEOTIDE SEQUENCE [LARGE SCALE GENOMIC DNA]</scope>
    <source>
        <strain evidence="3">cv. Matina 1-6</strain>
    </source>
</reference>
<dbReference type="HOGENOM" id="CLU_1491630_0_0_1"/>
<accession>A0A061FK24</accession>
<dbReference type="InParanoid" id="A0A061FK24"/>
<protein>
    <submittedName>
        <fullName evidence="2">Uncharacterized protein</fullName>
    </submittedName>
</protein>
<organism evidence="2 3">
    <name type="scientific">Theobroma cacao</name>
    <name type="common">Cacao</name>
    <name type="synonym">Cocoa</name>
    <dbReference type="NCBI Taxonomy" id="3641"/>
    <lineage>
        <taxon>Eukaryota</taxon>
        <taxon>Viridiplantae</taxon>
        <taxon>Streptophyta</taxon>
        <taxon>Embryophyta</taxon>
        <taxon>Tracheophyta</taxon>
        <taxon>Spermatophyta</taxon>
        <taxon>Magnoliopsida</taxon>
        <taxon>eudicotyledons</taxon>
        <taxon>Gunneridae</taxon>
        <taxon>Pentapetalae</taxon>
        <taxon>rosids</taxon>
        <taxon>malvids</taxon>
        <taxon>Malvales</taxon>
        <taxon>Malvaceae</taxon>
        <taxon>Byttnerioideae</taxon>
        <taxon>Theobroma</taxon>
    </lineage>
</organism>
<keyword evidence="1" id="KW-0472">Membrane</keyword>
<proteinExistence type="predicted"/>
<keyword evidence="1" id="KW-0812">Transmembrane</keyword>